<name>A0A0B7H4E7_9FLAO</name>
<organism evidence="1 2">
    <name type="scientific">Capnocytophaga cynodegmi</name>
    <dbReference type="NCBI Taxonomy" id="28189"/>
    <lineage>
        <taxon>Bacteria</taxon>
        <taxon>Pseudomonadati</taxon>
        <taxon>Bacteroidota</taxon>
        <taxon>Flavobacteriia</taxon>
        <taxon>Flavobacteriales</taxon>
        <taxon>Flavobacteriaceae</taxon>
        <taxon>Capnocytophaga</taxon>
    </lineage>
</organism>
<reference evidence="2" key="1">
    <citation type="submission" date="2015-01" db="EMBL/GenBank/DDBJ databases">
        <authorList>
            <person name="MANFREDI Pablo"/>
        </authorList>
    </citation>
    <scope>NUCLEOTIDE SEQUENCE [LARGE SCALE GENOMIC DNA]</scope>
    <source>
        <strain evidence="2">Ccyn2B</strain>
    </source>
</reference>
<accession>A0A0B7H4E7</accession>
<dbReference type="EMBL" id="CDOD01000012">
    <property type="protein sequence ID" value="CEN34225.1"/>
    <property type="molecule type" value="Genomic_DNA"/>
</dbReference>
<dbReference type="AlphaFoldDB" id="A0A0B7H4E7"/>
<evidence type="ECO:0000313" key="2">
    <source>
        <dbReference type="Proteomes" id="UP000038055"/>
    </source>
</evidence>
<protein>
    <recommendedName>
        <fullName evidence="3">IPExxxVDY family protein</fullName>
    </recommendedName>
</protein>
<evidence type="ECO:0008006" key="3">
    <source>
        <dbReference type="Google" id="ProtNLM"/>
    </source>
</evidence>
<dbReference type="InterPro" id="IPR047690">
    <property type="entry name" value="IPExxxVDY_fam"/>
</dbReference>
<proteinExistence type="predicted"/>
<evidence type="ECO:0000313" key="1">
    <source>
        <dbReference type="EMBL" id="CEN34225.1"/>
    </source>
</evidence>
<dbReference type="RefSeq" id="WP_041991382.1">
    <property type="nucleotide sequence ID" value="NZ_CDOD01000012.1"/>
</dbReference>
<dbReference type="STRING" id="28189.CCYN74_80050"/>
<dbReference type="Proteomes" id="UP000038055">
    <property type="component" value="Unassembled WGS sequence"/>
</dbReference>
<gene>
    <name evidence="1" type="ORF">CCYN2B_20039</name>
</gene>
<sequence length="157" mass="18670">MIIHRLSRNYLDDDFRLMAIHTTMKDYRLVYFLNKILKIKLSKDSKKKTFVGAETNANFSYYHWCDESSRINWNCIANKSFTETKMKETSLFEATTFVNYLIDNQRKVDFFLKINPEGRFNEKEIIKKIATIPDISAIYKIDIDTLSSKHKLIFQEC</sequence>
<dbReference type="eggNOG" id="ENOG5032ZD8">
    <property type="taxonomic scope" value="Bacteria"/>
</dbReference>
<keyword evidence="2" id="KW-1185">Reference proteome</keyword>
<dbReference type="NCBIfam" id="NF033205">
    <property type="entry name" value="IPExxxVDY"/>
    <property type="match status" value="1"/>
</dbReference>